<sequence length="36" mass="4096">MATRISKKRLSHYASIENENVDPTVTVEESVRESFA</sequence>
<evidence type="ECO:0000313" key="1">
    <source>
        <dbReference type="EMBL" id="MDQ0320861.1"/>
    </source>
</evidence>
<gene>
    <name evidence="1" type="ORF">QO002_002999</name>
</gene>
<protein>
    <submittedName>
        <fullName evidence="1">Uncharacterized protein</fullName>
    </submittedName>
</protein>
<dbReference type="Proteomes" id="UP001230207">
    <property type="component" value="Unassembled WGS sequence"/>
</dbReference>
<evidence type="ECO:0000313" key="2">
    <source>
        <dbReference type="Proteomes" id="UP001230207"/>
    </source>
</evidence>
<organism evidence="1 2">
    <name type="scientific">Pararhizobium capsulatum DSM 1112</name>
    <dbReference type="NCBI Taxonomy" id="1121113"/>
    <lineage>
        <taxon>Bacteria</taxon>
        <taxon>Pseudomonadati</taxon>
        <taxon>Pseudomonadota</taxon>
        <taxon>Alphaproteobacteria</taxon>
        <taxon>Hyphomicrobiales</taxon>
        <taxon>Rhizobiaceae</taxon>
        <taxon>Rhizobium/Agrobacterium group</taxon>
        <taxon>Pararhizobium</taxon>
    </lineage>
</organism>
<name>A0ABU0BRI4_9HYPH</name>
<dbReference type="EMBL" id="JAUSVF010000001">
    <property type="protein sequence ID" value="MDQ0320861.1"/>
    <property type="molecule type" value="Genomic_DNA"/>
</dbReference>
<accession>A0ABU0BRI4</accession>
<keyword evidence="2" id="KW-1185">Reference proteome</keyword>
<reference evidence="1 2" key="1">
    <citation type="submission" date="2023-07" db="EMBL/GenBank/DDBJ databases">
        <title>Genomic Encyclopedia of Type Strains, Phase IV (KMG-IV): sequencing the most valuable type-strain genomes for metagenomic binning, comparative biology and taxonomic classification.</title>
        <authorList>
            <person name="Goeker M."/>
        </authorList>
    </citation>
    <scope>NUCLEOTIDE SEQUENCE [LARGE SCALE GENOMIC DNA]</scope>
    <source>
        <strain evidence="1 2">DSM 1112</strain>
    </source>
</reference>
<proteinExistence type="predicted"/>
<comment type="caution">
    <text evidence="1">The sequence shown here is derived from an EMBL/GenBank/DDBJ whole genome shotgun (WGS) entry which is preliminary data.</text>
</comment>